<evidence type="ECO:0000259" key="6">
    <source>
        <dbReference type="SMART" id="SM00893"/>
    </source>
</evidence>
<comment type="similarity">
    <text evidence="1">Belongs to the ETF beta-subunit/FixA family.</text>
</comment>
<dbReference type="PIRSF" id="PIRSF000090">
    <property type="entry name" value="Beta-ETF"/>
    <property type="match status" value="1"/>
</dbReference>
<accession>A0A6N8CRJ4</accession>
<name>A0A6N8CRJ4_9BACI</name>
<evidence type="ECO:0000313" key="7">
    <source>
        <dbReference type="EMBL" id="MTT31817.1"/>
    </source>
</evidence>
<organism evidence="7 8">
    <name type="scientific">Terrilactibacillus tamarindi</name>
    <dbReference type="NCBI Taxonomy" id="2599694"/>
    <lineage>
        <taxon>Bacteria</taxon>
        <taxon>Bacillati</taxon>
        <taxon>Bacillota</taxon>
        <taxon>Bacilli</taxon>
        <taxon>Bacillales</taxon>
        <taxon>Bacillaceae</taxon>
        <taxon>Terrilactibacillus</taxon>
    </lineage>
</organism>
<keyword evidence="4" id="KW-0813">Transport</keyword>
<evidence type="ECO:0000256" key="5">
    <source>
        <dbReference type="ARBA" id="ARBA00022982"/>
    </source>
</evidence>
<dbReference type="Proteomes" id="UP000440978">
    <property type="component" value="Unassembled WGS sequence"/>
</dbReference>
<dbReference type="Pfam" id="PF01012">
    <property type="entry name" value="ETF"/>
    <property type="match status" value="1"/>
</dbReference>
<comment type="subunit">
    <text evidence="2">Heterodimer of an alpha and a beta subunit.</text>
</comment>
<keyword evidence="8" id="KW-1185">Reference proteome</keyword>
<dbReference type="CDD" id="cd01714">
    <property type="entry name" value="ETF_beta"/>
    <property type="match status" value="1"/>
</dbReference>
<dbReference type="PANTHER" id="PTHR21294">
    <property type="entry name" value="ELECTRON TRANSFER FLAVOPROTEIN BETA-SUBUNIT"/>
    <property type="match status" value="1"/>
</dbReference>
<reference evidence="7 8" key="1">
    <citation type="submission" date="2019-11" db="EMBL/GenBank/DDBJ databases">
        <title>Terrilactibacillus tamarindus sp. nov. BCM23-1 isolated from bark of Tamarindus indica.</title>
        <authorList>
            <person name="Kingkaew E."/>
            <person name="Tanasupawat S."/>
        </authorList>
    </citation>
    <scope>NUCLEOTIDE SEQUENCE [LARGE SCALE GENOMIC DNA]</scope>
    <source>
        <strain evidence="7 8">BCM23-1</strain>
    </source>
</reference>
<dbReference type="OrthoDB" id="9804960at2"/>
<evidence type="ECO:0000313" key="8">
    <source>
        <dbReference type="Proteomes" id="UP000440978"/>
    </source>
</evidence>
<dbReference type="InterPro" id="IPR014729">
    <property type="entry name" value="Rossmann-like_a/b/a_fold"/>
</dbReference>
<evidence type="ECO:0000256" key="1">
    <source>
        <dbReference type="ARBA" id="ARBA00007557"/>
    </source>
</evidence>
<dbReference type="AlphaFoldDB" id="A0A6N8CRJ4"/>
<dbReference type="GO" id="GO:0005829">
    <property type="term" value="C:cytosol"/>
    <property type="evidence" value="ECO:0007669"/>
    <property type="project" value="TreeGrafter"/>
</dbReference>
<dbReference type="PANTHER" id="PTHR21294:SF8">
    <property type="entry name" value="ELECTRON TRANSFER FLAVOPROTEIN SUBUNIT BETA"/>
    <property type="match status" value="1"/>
</dbReference>
<evidence type="ECO:0000256" key="2">
    <source>
        <dbReference type="ARBA" id="ARBA00011355"/>
    </source>
</evidence>
<dbReference type="Gene3D" id="3.40.50.620">
    <property type="entry name" value="HUPs"/>
    <property type="match status" value="1"/>
</dbReference>
<dbReference type="SUPFAM" id="SSF52402">
    <property type="entry name" value="Adenine nucleotide alpha hydrolases-like"/>
    <property type="match status" value="1"/>
</dbReference>
<proteinExistence type="inferred from homology"/>
<dbReference type="GO" id="GO:0009055">
    <property type="term" value="F:electron transfer activity"/>
    <property type="evidence" value="ECO:0007669"/>
    <property type="project" value="InterPro"/>
</dbReference>
<comment type="caution">
    <text evidence="7">The sequence shown here is derived from an EMBL/GenBank/DDBJ whole genome shotgun (WGS) entry which is preliminary data.</text>
</comment>
<dbReference type="EMBL" id="WNHB01000009">
    <property type="protein sequence ID" value="MTT31817.1"/>
    <property type="molecule type" value="Genomic_DNA"/>
</dbReference>
<evidence type="ECO:0000256" key="4">
    <source>
        <dbReference type="ARBA" id="ARBA00022448"/>
    </source>
</evidence>
<gene>
    <name evidence="7" type="ORF">GMB86_07315</name>
</gene>
<evidence type="ECO:0000256" key="3">
    <source>
        <dbReference type="ARBA" id="ARBA00016797"/>
    </source>
</evidence>
<dbReference type="InterPro" id="IPR014730">
    <property type="entry name" value="ETF_a/b_N"/>
</dbReference>
<feature type="domain" description="Electron transfer flavoprotein alpha/beta-subunit N-terminal" evidence="6">
    <location>
        <begin position="21"/>
        <end position="208"/>
    </location>
</feature>
<dbReference type="InterPro" id="IPR033948">
    <property type="entry name" value="ETF_beta_N"/>
</dbReference>
<dbReference type="InterPro" id="IPR012255">
    <property type="entry name" value="ETF_b"/>
</dbReference>
<dbReference type="SMART" id="SM00893">
    <property type="entry name" value="ETF"/>
    <property type="match status" value="1"/>
</dbReference>
<protein>
    <recommendedName>
        <fullName evidence="3">Electron transfer flavoprotein subunit beta</fullName>
    </recommendedName>
</protein>
<keyword evidence="5" id="KW-0249">Electron transport</keyword>
<dbReference type="RefSeq" id="WP_155218227.1">
    <property type="nucleotide sequence ID" value="NZ_WNHB01000009.1"/>
</dbReference>
<sequence>MNILVIIKETFDTEEKIEIIDGEIIEDYMEYILNPYDEYAVEEAVRLKEIHGGQVTALTVGDSHSEQSLRTAIAMGADEAILIDKIDKGDEYTTSQLLKKTIQSMTFDIILAGNVTVDNGSSQIGPRLAEELDIANVSSVTNLTIDGQEASLTRTVEGNEEMLTCQLPLLVTCQQGLNEPRYPSLPKVMKAKKKVIKHMNTVDLGLNPSEITGKTRIIDQYILPKKASGLILNGALNEQIDELVSVISKKTTLL</sequence>